<protein>
    <recommendedName>
        <fullName evidence="3">AIG1-type G domain-containing protein</fullName>
    </recommendedName>
</protein>
<dbReference type="GeneTree" id="ENSGT00940000174617"/>
<dbReference type="PANTHER" id="PTHR35675">
    <property type="entry name" value="HYPOTHETICAL PROTEIN LOC100362216"/>
    <property type="match status" value="1"/>
</dbReference>
<keyword evidence="2" id="KW-1185">Reference proteome</keyword>
<dbReference type="Proteomes" id="UP001501920">
    <property type="component" value="Chromosome 15"/>
</dbReference>
<sequence>MHLESAIGALVPPPAEEEFHQILKQIGGKGNVYLVGDVDRQDGECKCGLMQEFVAEVNGGMRATSDKGRAMHCAVVVFMFRHAYVRDKANHVSVREVLKDVRTRTEGHGVRPALLGLVHDHCESAETGESVELLEQMLRSVFFKHPHDSIWAGHFVPKAPDGVQDIRRHICKAVLSAQAAQSTGEVGYTFVGITPVFQNPNLDSRESLNRGGDGNRASP</sequence>
<dbReference type="STRING" id="42514.ENSPNAP00000003324"/>
<dbReference type="Ensembl" id="ENSPNAT00000008912.2">
    <property type="protein sequence ID" value="ENSPNAP00000003324.2"/>
    <property type="gene ID" value="ENSPNAG00000006032.2"/>
</dbReference>
<reference evidence="1 2" key="1">
    <citation type="submission" date="2020-10" db="EMBL/GenBank/DDBJ databases">
        <title>Pygocentrus nattereri (red-bellied piranha) genome, fPygNat1, primary haplotype.</title>
        <authorList>
            <person name="Myers G."/>
            <person name="Meyer A."/>
            <person name="Karagic N."/>
            <person name="Pippel M."/>
            <person name="Winkler S."/>
            <person name="Tracey A."/>
            <person name="Wood J."/>
            <person name="Formenti G."/>
            <person name="Howe K."/>
            <person name="Fedrigo O."/>
            <person name="Jarvis E.D."/>
        </authorList>
    </citation>
    <scope>NUCLEOTIDE SEQUENCE [LARGE SCALE GENOMIC DNA]</scope>
</reference>
<reference evidence="1" key="3">
    <citation type="submission" date="2025-09" db="UniProtKB">
        <authorList>
            <consortium name="Ensembl"/>
        </authorList>
    </citation>
    <scope>IDENTIFICATION</scope>
</reference>
<dbReference type="PANTHER" id="PTHR35675:SF1">
    <property type="entry name" value="RIKEN CDNA 2810459M11 GENE"/>
    <property type="match status" value="1"/>
</dbReference>
<organism evidence="1 2">
    <name type="scientific">Pygocentrus nattereri</name>
    <name type="common">Red-bellied piranha</name>
    <dbReference type="NCBI Taxonomy" id="42514"/>
    <lineage>
        <taxon>Eukaryota</taxon>
        <taxon>Metazoa</taxon>
        <taxon>Chordata</taxon>
        <taxon>Craniata</taxon>
        <taxon>Vertebrata</taxon>
        <taxon>Euteleostomi</taxon>
        <taxon>Actinopterygii</taxon>
        <taxon>Neopterygii</taxon>
        <taxon>Teleostei</taxon>
        <taxon>Ostariophysi</taxon>
        <taxon>Characiformes</taxon>
        <taxon>Characoidei</taxon>
        <taxon>Pygocentrus</taxon>
    </lineage>
</organism>
<evidence type="ECO:0000313" key="2">
    <source>
        <dbReference type="Proteomes" id="UP001501920"/>
    </source>
</evidence>
<name>A0A3B4BXW9_PYGNA</name>
<evidence type="ECO:0000313" key="1">
    <source>
        <dbReference type="Ensembl" id="ENSPNAP00000003324.2"/>
    </source>
</evidence>
<evidence type="ECO:0008006" key="3">
    <source>
        <dbReference type="Google" id="ProtNLM"/>
    </source>
</evidence>
<proteinExistence type="predicted"/>
<dbReference type="OMA" id="VGCFIPK"/>
<accession>A0A3B4BXW9</accession>
<dbReference type="AlphaFoldDB" id="A0A3B4BXW9"/>
<reference evidence="1" key="2">
    <citation type="submission" date="2025-08" db="UniProtKB">
        <authorList>
            <consortium name="Ensembl"/>
        </authorList>
    </citation>
    <scope>IDENTIFICATION</scope>
</reference>